<feature type="transmembrane region" description="Helical" evidence="1">
    <location>
        <begin position="20"/>
        <end position="39"/>
    </location>
</feature>
<keyword evidence="1" id="KW-0472">Membrane</keyword>
<proteinExistence type="predicted"/>
<organism evidence="2 3">
    <name type="scientific">Plenodomus tracheiphilus IPT5</name>
    <dbReference type="NCBI Taxonomy" id="1408161"/>
    <lineage>
        <taxon>Eukaryota</taxon>
        <taxon>Fungi</taxon>
        <taxon>Dikarya</taxon>
        <taxon>Ascomycota</taxon>
        <taxon>Pezizomycotina</taxon>
        <taxon>Dothideomycetes</taxon>
        <taxon>Pleosporomycetidae</taxon>
        <taxon>Pleosporales</taxon>
        <taxon>Pleosporineae</taxon>
        <taxon>Leptosphaeriaceae</taxon>
        <taxon>Plenodomus</taxon>
    </lineage>
</organism>
<gene>
    <name evidence="2" type="ORF">T440DRAFT_55235</name>
</gene>
<accession>A0A6A7BB55</accession>
<evidence type="ECO:0000256" key="1">
    <source>
        <dbReference type="SAM" id="Phobius"/>
    </source>
</evidence>
<keyword evidence="1" id="KW-0812">Transmembrane</keyword>
<keyword evidence="1" id="KW-1133">Transmembrane helix</keyword>
<sequence length="92" mass="10212">MNHVASLLVWPSDAKDMQDACHQLLACILWMALLIASLTQHSQVSFSYKVQIFQHFCGYNRAAAAYPHLANPNGRGSVGLDAKEIGCRYYIA</sequence>
<reference evidence="2" key="1">
    <citation type="submission" date="2020-01" db="EMBL/GenBank/DDBJ databases">
        <authorList>
            <consortium name="DOE Joint Genome Institute"/>
            <person name="Haridas S."/>
            <person name="Albert R."/>
            <person name="Binder M."/>
            <person name="Bloem J."/>
            <person name="Labutti K."/>
            <person name="Salamov A."/>
            <person name="Andreopoulos B."/>
            <person name="Baker S.E."/>
            <person name="Barry K."/>
            <person name="Bills G."/>
            <person name="Bluhm B.H."/>
            <person name="Cannon C."/>
            <person name="Castanera R."/>
            <person name="Culley D.E."/>
            <person name="Daum C."/>
            <person name="Ezra D."/>
            <person name="Gonzalez J.B."/>
            <person name="Henrissat B."/>
            <person name="Kuo A."/>
            <person name="Liang C."/>
            <person name="Lipzen A."/>
            <person name="Lutzoni F."/>
            <person name="Magnuson J."/>
            <person name="Mondo S."/>
            <person name="Nolan M."/>
            <person name="Ohm R."/>
            <person name="Pangilinan J."/>
            <person name="Park H.-J."/>
            <person name="Ramirez L."/>
            <person name="Alfaro M."/>
            <person name="Sun H."/>
            <person name="Tritt A."/>
            <person name="Yoshinaga Y."/>
            <person name="Zwiers L.-H."/>
            <person name="Turgeon B.G."/>
            <person name="Goodwin S.B."/>
            <person name="Spatafora J.W."/>
            <person name="Crous P.W."/>
            <person name="Grigoriev I.V."/>
        </authorList>
    </citation>
    <scope>NUCLEOTIDE SEQUENCE</scope>
    <source>
        <strain evidence="2">IPT5</strain>
    </source>
</reference>
<keyword evidence="3" id="KW-1185">Reference proteome</keyword>
<dbReference type="EMBL" id="MU006301">
    <property type="protein sequence ID" value="KAF2851645.1"/>
    <property type="molecule type" value="Genomic_DNA"/>
</dbReference>
<dbReference type="AlphaFoldDB" id="A0A6A7BB55"/>
<protein>
    <submittedName>
        <fullName evidence="2">Uncharacterized protein</fullName>
    </submittedName>
</protein>
<name>A0A6A7BB55_9PLEO</name>
<evidence type="ECO:0000313" key="2">
    <source>
        <dbReference type="EMBL" id="KAF2851645.1"/>
    </source>
</evidence>
<evidence type="ECO:0000313" key="3">
    <source>
        <dbReference type="Proteomes" id="UP000799423"/>
    </source>
</evidence>
<dbReference type="Proteomes" id="UP000799423">
    <property type="component" value="Unassembled WGS sequence"/>
</dbReference>